<dbReference type="Proteomes" id="UP001596103">
    <property type="component" value="Unassembled WGS sequence"/>
</dbReference>
<reference evidence="2" key="1">
    <citation type="journal article" date="2019" name="Int. J. Syst. Evol. Microbiol.">
        <title>The Global Catalogue of Microorganisms (GCM) 10K type strain sequencing project: providing services to taxonomists for standard genome sequencing and annotation.</title>
        <authorList>
            <consortium name="The Broad Institute Genomics Platform"/>
            <consortium name="The Broad Institute Genome Sequencing Center for Infectious Disease"/>
            <person name="Wu L."/>
            <person name="Ma J."/>
        </authorList>
    </citation>
    <scope>NUCLEOTIDE SEQUENCE [LARGE SCALE GENOMIC DNA]</scope>
    <source>
        <strain evidence="2">CCUG 56042</strain>
    </source>
</reference>
<sequence length="118" mass="12413">MPIYGSPTPREAFKPAVRQVGVVVCDGFSLLVADSCAHKLYELVRGALAIVSRKFGGAVSREIAGQLLPGAGDQLLPVTGDIDAAKYKVHKGAQWLAENRARPVTIEDAGRSIAAGQT</sequence>
<comment type="caution">
    <text evidence="1">The sequence shown here is derived from an EMBL/GenBank/DDBJ whole genome shotgun (WGS) entry which is preliminary data.</text>
</comment>
<proteinExistence type="predicted"/>
<organism evidence="1 2">
    <name type="scientific">Paraburkholderia denitrificans</name>
    <dbReference type="NCBI Taxonomy" id="694025"/>
    <lineage>
        <taxon>Bacteria</taxon>
        <taxon>Pseudomonadati</taxon>
        <taxon>Pseudomonadota</taxon>
        <taxon>Betaproteobacteria</taxon>
        <taxon>Burkholderiales</taxon>
        <taxon>Burkholderiaceae</taxon>
        <taxon>Paraburkholderia</taxon>
    </lineage>
</organism>
<accession>A0ABW0JBA9</accession>
<protein>
    <submittedName>
        <fullName evidence="1">Uncharacterized protein</fullName>
    </submittedName>
</protein>
<evidence type="ECO:0000313" key="2">
    <source>
        <dbReference type="Proteomes" id="UP001596103"/>
    </source>
</evidence>
<dbReference type="RefSeq" id="WP_377712455.1">
    <property type="nucleotide sequence ID" value="NZ_JBHSMP010000017.1"/>
</dbReference>
<gene>
    <name evidence="1" type="ORF">ACFPTO_15555</name>
</gene>
<dbReference type="EMBL" id="JBHSMP010000017">
    <property type="protein sequence ID" value="MFC5430205.1"/>
    <property type="molecule type" value="Genomic_DNA"/>
</dbReference>
<keyword evidence="2" id="KW-1185">Reference proteome</keyword>
<evidence type="ECO:0000313" key="1">
    <source>
        <dbReference type="EMBL" id="MFC5430205.1"/>
    </source>
</evidence>
<name>A0ABW0JBA9_9BURK</name>